<dbReference type="PROSITE" id="PS00759">
    <property type="entry name" value="ARGE_DAPE_CPG2_2"/>
    <property type="match status" value="1"/>
</dbReference>
<dbReference type="InterPro" id="IPR002933">
    <property type="entry name" value="Peptidase_M20"/>
</dbReference>
<dbReference type="Pfam" id="PF07687">
    <property type="entry name" value="M20_dimer"/>
    <property type="match status" value="1"/>
</dbReference>
<dbReference type="InterPro" id="IPR036264">
    <property type="entry name" value="Bact_exopeptidase_dim_dom"/>
</dbReference>
<dbReference type="InterPro" id="IPR001261">
    <property type="entry name" value="ArgE/DapE_CS"/>
</dbReference>
<evidence type="ECO:0000256" key="1">
    <source>
        <dbReference type="ARBA" id="ARBA00001947"/>
    </source>
</evidence>
<sequence>MDVAHLCSSLVQIQSENPPGSTAEVVEYIKGFLDSLGVRSVVDSHPGGRANLVTTAPGARLLLCGHLDVVPAIADGWTHHPYSGDVADGYVWGRGATDMKGGCAALLAAYQKLVNAGEEAAVQFAFVCDEETGGEYGIQSLLAQDLLVPRDCLIAEPTPPLCPTIGQKGLCRLEIDFTGEPGHSSLYPVVGRSAVMEAFDLLEYMKELHQQRYVAGEAMQDLVERSSQALEEVFGMQGLRDVLTRIMYNPGRIEGGEKANIVAERCRMELDIRVPWGCSAGTLLAAITARAEHAAVREINLADPTLTPADTVLVGTLCSAIEAVYAAPAAPILQWAATDARYLRAAGFDVAEYGPGEITLLHAVDERVGVADLENAARVYQRVMAAYSGV</sequence>
<dbReference type="InterPro" id="IPR050072">
    <property type="entry name" value="Peptidase_M20A"/>
</dbReference>
<dbReference type="Gene3D" id="1.10.150.900">
    <property type="match status" value="1"/>
</dbReference>
<keyword evidence="3" id="KW-0378">Hydrolase</keyword>
<protein>
    <submittedName>
        <fullName evidence="6">M20 family metallopeptidase</fullName>
    </submittedName>
</protein>
<evidence type="ECO:0000313" key="7">
    <source>
        <dbReference type="Proteomes" id="UP001168338"/>
    </source>
</evidence>
<organism evidence="6 7">
    <name type="scientific">Methanoculleus frigidifontis</name>
    <dbReference type="NCBI Taxonomy" id="2584085"/>
    <lineage>
        <taxon>Archaea</taxon>
        <taxon>Methanobacteriati</taxon>
        <taxon>Methanobacteriota</taxon>
        <taxon>Stenosarchaea group</taxon>
        <taxon>Methanomicrobia</taxon>
        <taxon>Methanomicrobiales</taxon>
        <taxon>Methanomicrobiaceae</taxon>
        <taxon>Methanoculleus</taxon>
    </lineage>
</organism>
<dbReference type="SUPFAM" id="SSF55031">
    <property type="entry name" value="Bacterial exopeptidase dimerisation domain"/>
    <property type="match status" value="1"/>
</dbReference>
<evidence type="ECO:0000256" key="2">
    <source>
        <dbReference type="ARBA" id="ARBA00022723"/>
    </source>
</evidence>
<evidence type="ECO:0000256" key="3">
    <source>
        <dbReference type="ARBA" id="ARBA00022801"/>
    </source>
</evidence>
<dbReference type="PROSITE" id="PS00758">
    <property type="entry name" value="ARGE_DAPE_CPG2_1"/>
    <property type="match status" value="1"/>
</dbReference>
<dbReference type="EMBL" id="VCYH01000001">
    <property type="protein sequence ID" value="MDN7023532.1"/>
    <property type="molecule type" value="Genomic_DNA"/>
</dbReference>
<name>A0ABT8M6H2_9EURY</name>
<dbReference type="Gene3D" id="3.40.630.10">
    <property type="entry name" value="Zn peptidases"/>
    <property type="match status" value="1"/>
</dbReference>
<dbReference type="Proteomes" id="UP001168338">
    <property type="component" value="Unassembled WGS sequence"/>
</dbReference>
<keyword evidence="7" id="KW-1185">Reference proteome</keyword>
<reference evidence="6" key="1">
    <citation type="submission" date="2019-05" db="EMBL/GenBank/DDBJ databases">
        <title>Methanoculleus sp. FWC-SCC1, a methanogenic archaeon isolated from deep marine cold seep.</title>
        <authorList>
            <person name="Chen Y.-W."/>
            <person name="Chen S.-C."/>
            <person name="Teng N.-H."/>
            <person name="Lai M.-C."/>
        </authorList>
    </citation>
    <scope>NUCLEOTIDE SEQUENCE</scope>
    <source>
        <strain evidence="6">FWC-SCC1</strain>
    </source>
</reference>
<dbReference type="RefSeq" id="WP_301662573.1">
    <property type="nucleotide sequence ID" value="NZ_VCYH01000001.1"/>
</dbReference>
<dbReference type="InterPro" id="IPR011650">
    <property type="entry name" value="Peptidase_M20_dimer"/>
</dbReference>
<evidence type="ECO:0000313" key="6">
    <source>
        <dbReference type="EMBL" id="MDN7023532.1"/>
    </source>
</evidence>
<gene>
    <name evidence="6" type="ORF">FGU65_01215</name>
</gene>
<dbReference type="Pfam" id="PF01546">
    <property type="entry name" value="Peptidase_M20"/>
    <property type="match status" value="1"/>
</dbReference>
<dbReference type="PANTHER" id="PTHR43808">
    <property type="entry name" value="ACETYLORNITHINE DEACETYLASE"/>
    <property type="match status" value="1"/>
</dbReference>
<keyword evidence="4" id="KW-0862">Zinc</keyword>
<comment type="caution">
    <text evidence="6">The sequence shown here is derived from an EMBL/GenBank/DDBJ whole genome shotgun (WGS) entry which is preliminary data.</text>
</comment>
<dbReference type="SUPFAM" id="SSF53187">
    <property type="entry name" value="Zn-dependent exopeptidases"/>
    <property type="match status" value="1"/>
</dbReference>
<evidence type="ECO:0000256" key="4">
    <source>
        <dbReference type="ARBA" id="ARBA00022833"/>
    </source>
</evidence>
<accession>A0ABT8M6H2</accession>
<dbReference type="Gene3D" id="3.30.70.360">
    <property type="match status" value="1"/>
</dbReference>
<comment type="cofactor">
    <cofactor evidence="1">
        <name>Zn(2+)</name>
        <dbReference type="ChEBI" id="CHEBI:29105"/>
    </cofactor>
</comment>
<feature type="domain" description="Peptidase M20 dimerisation" evidence="5">
    <location>
        <begin position="165"/>
        <end position="296"/>
    </location>
</feature>
<evidence type="ECO:0000259" key="5">
    <source>
        <dbReference type="Pfam" id="PF07687"/>
    </source>
</evidence>
<proteinExistence type="predicted"/>
<keyword evidence="2" id="KW-0479">Metal-binding</keyword>
<dbReference type="PANTHER" id="PTHR43808:SF32">
    <property type="entry name" value="ARGE_DAPE-RELATED DEACYLASE"/>
    <property type="match status" value="1"/>
</dbReference>